<sequence length="301" mass="34817">MLSFLPGFVLLPIHFLLQCFNLAFWGTLIVLMGLIKLILPVPPLTKLLNRLLNNCMAGFALCSVSLINLFNKVEWQIHTQGQLNAKGWYLMMANHISWLDIVVLMHFATGRIPATKFFIKRELLWVPFIGLGAWALDMPFMRRYSQQFVARHPHLKGKDIEATRKSCQKFQQLPTTMVNFVEGTRFTEQKHNAKRSPYRHLLPPKAGGVAFTLATMDNLLSHIIDVTLVYPDNNGHVMMDLLCGRLKKVIIEVQVLPVNTDMIGDYQNDAVFRASFQQWINRYWHRKDQRIQELTGNEWNN</sequence>
<evidence type="ECO:0000313" key="3">
    <source>
        <dbReference type="EMBL" id="GGD57305.1"/>
    </source>
</evidence>
<feature type="transmembrane region" description="Helical" evidence="1">
    <location>
        <begin position="15"/>
        <end position="39"/>
    </location>
</feature>
<dbReference type="Proteomes" id="UP000614272">
    <property type="component" value="Unassembled WGS sequence"/>
</dbReference>
<dbReference type="PANTHER" id="PTHR10983:SF15">
    <property type="entry name" value="ACYLTRANSFERASE YIHG-RELATED"/>
    <property type="match status" value="1"/>
</dbReference>
<dbReference type="NCBIfam" id="NF010621">
    <property type="entry name" value="PRK14014.1"/>
    <property type="match status" value="1"/>
</dbReference>
<gene>
    <name evidence="3" type="ORF">GCM10011357_10960</name>
</gene>
<dbReference type="InterPro" id="IPR002123">
    <property type="entry name" value="Plipid/glycerol_acylTrfase"/>
</dbReference>
<dbReference type="SUPFAM" id="SSF69593">
    <property type="entry name" value="Glycerol-3-phosphate (1)-acyltransferase"/>
    <property type="match status" value="1"/>
</dbReference>
<organism evidence="3 4">
    <name type="scientific">Lacimicrobium alkaliphilum</name>
    <dbReference type="NCBI Taxonomy" id="1526571"/>
    <lineage>
        <taxon>Bacteria</taxon>
        <taxon>Pseudomonadati</taxon>
        <taxon>Pseudomonadota</taxon>
        <taxon>Gammaproteobacteria</taxon>
        <taxon>Alteromonadales</taxon>
        <taxon>Alteromonadaceae</taxon>
        <taxon>Lacimicrobium</taxon>
    </lineage>
</organism>
<dbReference type="RefSeq" id="WP_099034023.1">
    <property type="nucleotide sequence ID" value="NZ_BMGJ01000003.1"/>
</dbReference>
<proteinExistence type="predicted"/>
<evidence type="ECO:0000256" key="1">
    <source>
        <dbReference type="SAM" id="Phobius"/>
    </source>
</evidence>
<dbReference type="SMART" id="SM00563">
    <property type="entry name" value="PlsC"/>
    <property type="match status" value="1"/>
</dbReference>
<dbReference type="PANTHER" id="PTHR10983">
    <property type="entry name" value="1-ACYLGLYCEROL-3-PHOSPHATE ACYLTRANSFERASE-RELATED"/>
    <property type="match status" value="1"/>
</dbReference>
<comment type="caution">
    <text evidence="3">The sequence shown here is derived from an EMBL/GenBank/DDBJ whole genome shotgun (WGS) entry which is preliminary data.</text>
</comment>
<evidence type="ECO:0000313" key="4">
    <source>
        <dbReference type="Proteomes" id="UP000614272"/>
    </source>
</evidence>
<keyword evidence="3" id="KW-0012">Acyltransferase</keyword>
<keyword evidence="4" id="KW-1185">Reference proteome</keyword>
<dbReference type="Pfam" id="PF01553">
    <property type="entry name" value="Acyltransferase"/>
    <property type="match status" value="1"/>
</dbReference>
<name>A0ABQ1R6E4_9ALTE</name>
<reference evidence="4" key="1">
    <citation type="journal article" date="2019" name="Int. J. Syst. Evol. Microbiol.">
        <title>The Global Catalogue of Microorganisms (GCM) 10K type strain sequencing project: providing services to taxonomists for standard genome sequencing and annotation.</title>
        <authorList>
            <consortium name="The Broad Institute Genomics Platform"/>
            <consortium name="The Broad Institute Genome Sequencing Center for Infectious Disease"/>
            <person name="Wu L."/>
            <person name="Ma J."/>
        </authorList>
    </citation>
    <scope>NUCLEOTIDE SEQUENCE [LARGE SCALE GENOMIC DNA]</scope>
    <source>
        <strain evidence="4">CGMCC 1.12923</strain>
    </source>
</reference>
<keyword evidence="1" id="KW-1133">Transmembrane helix</keyword>
<accession>A0ABQ1R6E4</accession>
<dbReference type="GO" id="GO:0016746">
    <property type="term" value="F:acyltransferase activity"/>
    <property type="evidence" value="ECO:0007669"/>
    <property type="project" value="UniProtKB-KW"/>
</dbReference>
<feature type="transmembrane region" description="Helical" evidence="1">
    <location>
        <begin position="122"/>
        <end position="141"/>
    </location>
</feature>
<feature type="transmembrane region" description="Helical" evidence="1">
    <location>
        <begin position="90"/>
        <end position="110"/>
    </location>
</feature>
<feature type="domain" description="Phospholipid/glycerol acyltransferase" evidence="2">
    <location>
        <begin position="89"/>
        <end position="231"/>
    </location>
</feature>
<keyword evidence="1" id="KW-0812">Transmembrane</keyword>
<keyword evidence="1" id="KW-0472">Membrane</keyword>
<evidence type="ECO:0000259" key="2">
    <source>
        <dbReference type="SMART" id="SM00563"/>
    </source>
</evidence>
<keyword evidence="3" id="KW-0808">Transferase</keyword>
<dbReference type="CDD" id="cd07990">
    <property type="entry name" value="LPLAT_LCLAT1-like"/>
    <property type="match status" value="1"/>
</dbReference>
<feature type="transmembrane region" description="Helical" evidence="1">
    <location>
        <begin position="51"/>
        <end position="70"/>
    </location>
</feature>
<protein>
    <submittedName>
        <fullName evidence="3">Acyltransferase</fullName>
    </submittedName>
</protein>
<dbReference type="EMBL" id="BMGJ01000003">
    <property type="protein sequence ID" value="GGD57305.1"/>
    <property type="molecule type" value="Genomic_DNA"/>
</dbReference>